<dbReference type="GeneID" id="30169714"/>
<dbReference type="KEGG" id="kpin:30169714"/>
<name>A0A1B9I9L2_9TREE</name>
<sequence>MSNNNYYAGRHGQNRSYSHPSSADDRAHLVSQAGSFGSPQNSSNAGGYDGQDTVMGNAGEEDILSGIGTDPNINSGNDFTYQGDTSTSQTPFSSHNPRTGHEQVQSSFEFFHPEKMMELNDSQAERQRLGLDDGWDTRSFKDQGNNSPRSTQAGDDPGDGDRTPTGTQPTGGSIQSTEELQDLFDSVARRRRAKKRKGGPGPSNAPRPA</sequence>
<dbReference type="EMBL" id="CP144522">
    <property type="protein sequence ID" value="WWC69709.1"/>
    <property type="molecule type" value="Genomic_DNA"/>
</dbReference>
<reference evidence="2" key="3">
    <citation type="submission" date="2016-07" db="EMBL/GenBank/DDBJ databases">
        <title>Evolution of pathogenesis and genome organization in the Tremellales.</title>
        <authorList>
            <person name="Cuomo C."/>
            <person name="Litvintseva A."/>
            <person name="Heitman J."/>
            <person name="Chen Y."/>
            <person name="Sun S."/>
            <person name="Springer D."/>
            <person name="Dromer F."/>
            <person name="Young S."/>
            <person name="Zeng Q."/>
            <person name="Chapman S."/>
            <person name="Gujja S."/>
            <person name="Saif S."/>
            <person name="Birren B."/>
        </authorList>
    </citation>
    <scope>NUCLEOTIDE SEQUENCE</scope>
    <source>
        <strain evidence="2">CBS 10737</strain>
    </source>
</reference>
<feature type="compositionally biased region" description="Low complexity" evidence="1">
    <location>
        <begin position="163"/>
        <end position="172"/>
    </location>
</feature>
<feature type="compositionally biased region" description="Basic residues" evidence="1">
    <location>
        <begin position="189"/>
        <end position="198"/>
    </location>
</feature>
<reference evidence="3" key="4">
    <citation type="submission" date="2024-02" db="EMBL/GenBank/DDBJ databases">
        <title>Comparative genomics of Cryptococcus and Kwoniella reveals pathogenesis evolution and contrasting modes of karyotype evolution via chromosome fusion or intercentromeric recombination.</title>
        <authorList>
            <person name="Coelho M.A."/>
            <person name="David-Palma M."/>
            <person name="Shea T."/>
            <person name="Bowers K."/>
            <person name="McGinley-Smith S."/>
            <person name="Mohammad A.W."/>
            <person name="Gnirke A."/>
            <person name="Yurkov A.M."/>
            <person name="Nowrousian M."/>
            <person name="Sun S."/>
            <person name="Cuomo C.A."/>
            <person name="Heitman J."/>
        </authorList>
    </citation>
    <scope>NUCLEOTIDE SEQUENCE</scope>
    <source>
        <strain evidence="3">CBS 10737</strain>
    </source>
</reference>
<proteinExistence type="predicted"/>
<feature type="region of interest" description="Disordered" evidence="1">
    <location>
        <begin position="1"/>
        <end position="103"/>
    </location>
</feature>
<feature type="region of interest" description="Disordered" evidence="1">
    <location>
        <begin position="133"/>
        <end position="209"/>
    </location>
</feature>
<gene>
    <name evidence="2" type="ORF">I206_01345</name>
    <name evidence="3" type="ORF">I206_103652</name>
</gene>
<evidence type="ECO:0000313" key="3">
    <source>
        <dbReference type="EMBL" id="WWC69709.1"/>
    </source>
</evidence>
<dbReference type="AlphaFoldDB" id="A0A1B9I9L2"/>
<reference evidence="2" key="1">
    <citation type="submission" date="2013-07" db="EMBL/GenBank/DDBJ databases">
        <title>The Genome Sequence of Cryptococcus pinus CBS10737.</title>
        <authorList>
            <consortium name="The Broad Institute Genome Sequencing Platform"/>
            <person name="Cuomo C."/>
            <person name="Litvintseva A."/>
            <person name="Chen Y."/>
            <person name="Heitman J."/>
            <person name="Sun S."/>
            <person name="Springer D."/>
            <person name="Dromer F."/>
            <person name="Young S.K."/>
            <person name="Zeng Q."/>
            <person name="Gargeya S."/>
            <person name="Fitzgerald M."/>
            <person name="Abouelleil A."/>
            <person name="Alvarado L."/>
            <person name="Berlin A.M."/>
            <person name="Chapman S.B."/>
            <person name="Dewar J."/>
            <person name="Goldberg J."/>
            <person name="Griggs A."/>
            <person name="Gujja S."/>
            <person name="Hansen M."/>
            <person name="Howarth C."/>
            <person name="Imamovic A."/>
            <person name="Larimer J."/>
            <person name="McCowan C."/>
            <person name="Murphy C."/>
            <person name="Pearson M."/>
            <person name="Priest M."/>
            <person name="Roberts A."/>
            <person name="Saif S."/>
            <person name="Shea T."/>
            <person name="Sykes S."/>
            <person name="Wortman J."/>
            <person name="Nusbaum C."/>
            <person name="Birren B."/>
        </authorList>
    </citation>
    <scope>NUCLEOTIDE SEQUENCE [LARGE SCALE GENOMIC DNA]</scope>
    <source>
        <strain evidence="2">CBS 10737</strain>
    </source>
</reference>
<feature type="compositionally biased region" description="Polar residues" evidence="1">
    <location>
        <begin position="142"/>
        <end position="153"/>
    </location>
</feature>
<feature type="compositionally biased region" description="Polar residues" evidence="1">
    <location>
        <begin position="71"/>
        <end position="103"/>
    </location>
</feature>
<protein>
    <submittedName>
        <fullName evidence="2">Uncharacterized protein</fullName>
    </submittedName>
</protein>
<dbReference type="RefSeq" id="XP_019013280.1">
    <property type="nucleotide sequence ID" value="XM_019153119.1"/>
</dbReference>
<organism evidence="2">
    <name type="scientific">Kwoniella pini CBS 10737</name>
    <dbReference type="NCBI Taxonomy" id="1296096"/>
    <lineage>
        <taxon>Eukaryota</taxon>
        <taxon>Fungi</taxon>
        <taxon>Dikarya</taxon>
        <taxon>Basidiomycota</taxon>
        <taxon>Agaricomycotina</taxon>
        <taxon>Tremellomycetes</taxon>
        <taxon>Tremellales</taxon>
        <taxon>Cryptococcaceae</taxon>
        <taxon>Kwoniella</taxon>
    </lineage>
</organism>
<accession>A0A1B9I9L2</accession>
<evidence type="ECO:0000313" key="2">
    <source>
        <dbReference type="EMBL" id="OCF52061.1"/>
    </source>
</evidence>
<reference evidence="3" key="2">
    <citation type="submission" date="2013-07" db="EMBL/GenBank/DDBJ databases">
        <authorList>
            <consortium name="The Broad Institute Genome Sequencing Platform"/>
            <person name="Cuomo C."/>
            <person name="Litvintseva A."/>
            <person name="Chen Y."/>
            <person name="Heitman J."/>
            <person name="Sun S."/>
            <person name="Springer D."/>
            <person name="Dromer F."/>
            <person name="Young S.K."/>
            <person name="Zeng Q."/>
            <person name="Gargeya S."/>
            <person name="Fitzgerald M."/>
            <person name="Abouelleil A."/>
            <person name="Alvarado L."/>
            <person name="Berlin A.M."/>
            <person name="Chapman S.B."/>
            <person name="Dewar J."/>
            <person name="Goldberg J."/>
            <person name="Griggs A."/>
            <person name="Gujja S."/>
            <person name="Hansen M."/>
            <person name="Howarth C."/>
            <person name="Imamovic A."/>
            <person name="Larimer J."/>
            <person name="McCowan C."/>
            <person name="Murphy C."/>
            <person name="Pearson M."/>
            <person name="Priest M."/>
            <person name="Roberts A."/>
            <person name="Saif S."/>
            <person name="Shea T."/>
            <person name="Sykes S."/>
            <person name="Wortman J."/>
            <person name="Nusbaum C."/>
            <person name="Birren B."/>
        </authorList>
    </citation>
    <scope>NUCLEOTIDE SEQUENCE</scope>
    <source>
        <strain evidence="3">CBS 10737</strain>
    </source>
</reference>
<dbReference type="EMBL" id="KI894008">
    <property type="protein sequence ID" value="OCF52061.1"/>
    <property type="molecule type" value="Genomic_DNA"/>
</dbReference>
<dbReference type="Proteomes" id="UP000094020">
    <property type="component" value="Chromosome 4"/>
</dbReference>
<keyword evidence="4" id="KW-1185">Reference proteome</keyword>
<evidence type="ECO:0000313" key="4">
    <source>
        <dbReference type="Proteomes" id="UP000094020"/>
    </source>
</evidence>
<feature type="compositionally biased region" description="Polar residues" evidence="1">
    <location>
        <begin position="32"/>
        <end position="45"/>
    </location>
</feature>
<evidence type="ECO:0000256" key="1">
    <source>
        <dbReference type="SAM" id="MobiDB-lite"/>
    </source>
</evidence>